<evidence type="ECO:0000259" key="2">
    <source>
        <dbReference type="Pfam" id="PF09557"/>
    </source>
</evidence>
<dbReference type="Pfam" id="PF09557">
    <property type="entry name" value="DUF2382"/>
    <property type="match status" value="1"/>
</dbReference>
<name>A0A158D161_9BURK</name>
<organism evidence="3 4">
    <name type="scientific">Caballeronia catudaia</name>
    <dbReference type="NCBI Taxonomy" id="1777136"/>
    <lineage>
        <taxon>Bacteria</taxon>
        <taxon>Pseudomonadati</taxon>
        <taxon>Pseudomonadota</taxon>
        <taxon>Betaproteobacteria</taxon>
        <taxon>Burkholderiales</taxon>
        <taxon>Burkholderiaceae</taxon>
        <taxon>Caballeronia</taxon>
    </lineage>
</organism>
<dbReference type="Proteomes" id="UP000054870">
    <property type="component" value="Unassembled WGS sequence"/>
</dbReference>
<evidence type="ECO:0000256" key="1">
    <source>
        <dbReference type="SAM" id="MobiDB-lite"/>
    </source>
</evidence>
<sequence>MREVENSGAMPTPDSSSEVRVAAVRENIAVGIETVETGAVRVRKVVHEEEHPVSLQLRSQKVEIQRIPINRPVEEKEEPRQEGDTLVIPVYEYVPVVRMQLTLKEEVRVKTTEARDDVTSRVLTSSEELVVERRDGPNGPWTKDPTVD</sequence>
<reference evidence="3" key="1">
    <citation type="submission" date="2016-01" db="EMBL/GenBank/DDBJ databases">
        <authorList>
            <person name="Peeters C."/>
        </authorList>
    </citation>
    <scope>NUCLEOTIDE SEQUENCE [LARGE SCALE GENOMIC DNA]</scope>
    <source>
        <strain evidence="3">LMG 29318</strain>
    </source>
</reference>
<gene>
    <name evidence="3" type="ORF">AWB75_06032</name>
</gene>
<comment type="caution">
    <text evidence="3">The sequence shown here is derived from an EMBL/GenBank/DDBJ whole genome shotgun (WGS) entry which is preliminary data.</text>
</comment>
<feature type="domain" description="DUF2382" evidence="2">
    <location>
        <begin position="24"/>
        <end position="131"/>
    </location>
</feature>
<dbReference type="OrthoDB" id="8757728at2"/>
<evidence type="ECO:0000313" key="3">
    <source>
        <dbReference type="EMBL" id="SAK88289.1"/>
    </source>
</evidence>
<dbReference type="EMBL" id="FCOF02000046">
    <property type="protein sequence ID" value="SAK88289.1"/>
    <property type="molecule type" value="Genomic_DNA"/>
</dbReference>
<evidence type="ECO:0000313" key="4">
    <source>
        <dbReference type="Proteomes" id="UP000054870"/>
    </source>
</evidence>
<feature type="region of interest" description="Disordered" evidence="1">
    <location>
        <begin position="127"/>
        <end position="148"/>
    </location>
</feature>
<dbReference type="AlphaFoldDB" id="A0A158D161"/>
<dbReference type="InterPro" id="IPR019060">
    <property type="entry name" value="DUF2382"/>
</dbReference>
<proteinExistence type="predicted"/>
<dbReference type="RefSeq" id="WP_061127709.1">
    <property type="nucleotide sequence ID" value="NZ_FCOF02000046.1"/>
</dbReference>
<keyword evidence="4" id="KW-1185">Reference proteome</keyword>
<accession>A0A158D161</accession>
<protein>
    <recommendedName>
        <fullName evidence="2">DUF2382 domain-containing protein</fullName>
    </recommendedName>
</protein>